<dbReference type="PROSITE" id="PS01124">
    <property type="entry name" value="HTH_ARAC_FAMILY_2"/>
    <property type="match status" value="1"/>
</dbReference>
<dbReference type="Pfam" id="PF02311">
    <property type="entry name" value="AraC_binding"/>
    <property type="match status" value="1"/>
</dbReference>
<name>A0ABD6YX41_ENTCA</name>
<sequence>MGGLKMTELESYHFGEKISHVEYHPENLSYPEHLHRSFELWFGETGEFLLTIDSEIHTLKAGDIALILPYQTHQVEAEMENSGHIWIFSPEYLEDYLPLIKGKSFLNPVIPVGRTKSNQLYDSLFESNSFFRHKAALYEILYLYEQHTKLVKTRGKENILELILLWVSSHFQNEVTLSQLSEDIGYSKDYVSKVITQKLESTFPKLINQYRINQACYLLANSDYSITEVASLSGFQNTRTFNRNFLQKIGHSPKDYRKNARSGRKEPTLIRFDNLYYQQLL</sequence>
<dbReference type="Proteomes" id="UP000422837">
    <property type="component" value="Chromosome"/>
</dbReference>
<dbReference type="InterPro" id="IPR018060">
    <property type="entry name" value="HTH_AraC"/>
</dbReference>
<dbReference type="SMART" id="SM00342">
    <property type="entry name" value="HTH_ARAC"/>
    <property type="match status" value="1"/>
</dbReference>
<evidence type="ECO:0000256" key="1">
    <source>
        <dbReference type="ARBA" id="ARBA00023015"/>
    </source>
</evidence>
<accession>A0ABD6YX41</accession>
<evidence type="ECO:0000313" key="5">
    <source>
        <dbReference type="EMBL" id="QGN28607.1"/>
    </source>
</evidence>
<dbReference type="EMBL" id="CP046123">
    <property type="protein sequence ID" value="QGN28607.1"/>
    <property type="molecule type" value="Genomic_DNA"/>
</dbReference>
<dbReference type="PROSITE" id="PS00041">
    <property type="entry name" value="HTH_ARAC_FAMILY_1"/>
    <property type="match status" value="1"/>
</dbReference>
<evidence type="ECO:0000256" key="2">
    <source>
        <dbReference type="ARBA" id="ARBA00023125"/>
    </source>
</evidence>
<dbReference type="Gene3D" id="1.10.10.60">
    <property type="entry name" value="Homeodomain-like"/>
    <property type="match status" value="2"/>
</dbReference>
<dbReference type="Gene3D" id="2.60.120.10">
    <property type="entry name" value="Jelly Rolls"/>
    <property type="match status" value="1"/>
</dbReference>
<keyword evidence="3" id="KW-0804">Transcription</keyword>
<dbReference type="PANTHER" id="PTHR43280:SF2">
    <property type="entry name" value="HTH-TYPE TRANSCRIPTIONAL REGULATOR EXSA"/>
    <property type="match status" value="1"/>
</dbReference>
<evidence type="ECO:0000313" key="6">
    <source>
        <dbReference type="Proteomes" id="UP000422837"/>
    </source>
</evidence>
<organism evidence="5 6">
    <name type="scientific">Enterococcus casseliflavus</name>
    <name type="common">Enterococcus flavescens</name>
    <dbReference type="NCBI Taxonomy" id="37734"/>
    <lineage>
        <taxon>Bacteria</taxon>
        <taxon>Bacillati</taxon>
        <taxon>Bacillota</taxon>
        <taxon>Bacilli</taxon>
        <taxon>Lactobacillales</taxon>
        <taxon>Enterococcaceae</taxon>
        <taxon>Enterococcus</taxon>
    </lineage>
</organism>
<protein>
    <submittedName>
        <fullName evidence="5">Helix-turn-helix domain-containing protein</fullName>
    </submittedName>
</protein>
<dbReference type="GO" id="GO:0003677">
    <property type="term" value="F:DNA binding"/>
    <property type="evidence" value="ECO:0007669"/>
    <property type="project" value="UniProtKB-KW"/>
</dbReference>
<proteinExistence type="predicted"/>
<dbReference type="InterPro" id="IPR018062">
    <property type="entry name" value="HTH_AraC-typ_CS"/>
</dbReference>
<evidence type="ECO:0000256" key="3">
    <source>
        <dbReference type="ARBA" id="ARBA00023163"/>
    </source>
</evidence>
<dbReference type="Pfam" id="PF12833">
    <property type="entry name" value="HTH_18"/>
    <property type="match status" value="1"/>
</dbReference>
<dbReference type="InterPro" id="IPR009057">
    <property type="entry name" value="Homeodomain-like_sf"/>
</dbReference>
<dbReference type="SUPFAM" id="SSF51182">
    <property type="entry name" value="RmlC-like cupins"/>
    <property type="match status" value="1"/>
</dbReference>
<feature type="domain" description="HTH araC/xylS-type" evidence="4">
    <location>
        <begin position="161"/>
        <end position="259"/>
    </location>
</feature>
<dbReference type="InterPro" id="IPR014710">
    <property type="entry name" value="RmlC-like_jellyroll"/>
</dbReference>
<dbReference type="PANTHER" id="PTHR43280">
    <property type="entry name" value="ARAC-FAMILY TRANSCRIPTIONAL REGULATOR"/>
    <property type="match status" value="1"/>
</dbReference>
<dbReference type="InterPro" id="IPR011051">
    <property type="entry name" value="RmlC_Cupin_sf"/>
</dbReference>
<keyword evidence="2" id="KW-0238">DNA-binding</keyword>
<gene>
    <name evidence="5" type="ORF">GFU50_03405</name>
</gene>
<dbReference type="InterPro" id="IPR003313">
    <property type="entry name" value="AraC-bd"/>
</dbReference>
<evidence type="ECO:0000259" key="4">
    <source>
        <dbReference type="PROSITE" id="PS01124"/>
    </source>
</evidence>
<keyword evidence="1" id="KW-0805">Transcription regulation</keyword>
<dbReference type="SUPFAM" id="SSF46689">
    <property type="entry name" value="Homeodomain-like"/>
    <property type="match status" value="1"/>
</dbReference>
<dbReference type="AlphaFoldDB" id="A0ABD6YX41"/>
<reference evidence="5 6" key="1">
    <citation type="submission" date="2019-11" db="EMBL/GenBank/DDBJ databases">
        <title>Detection and genome characteristic of a blood enterococcus casselifavus isolate from Zhengzhou,china.</title>
        <authorList>
            <person name="Wen P."/>
        </authorList>
    </citation>
    <scope>NUCLEOTIDE SEQUENCE [LARGE SCALE GENOMIC DNA]</scope>
    <source>
        <strain evidence="5 6">EC291</strain>
    </source>
</reference>